<reference evidence="3 4" key="1">
    <citation type="submission" date="2023-07" db="EMBL/GenBank/DDBJ databases">
        <title>Genomic Encyclopedia of Type Strains, Phase IV (KMG-IV): sequencing the most valuable type-strain genomes for metagenomic binning, comparative biology and taxonomic classification.</title>
        <authorList>
            <person name="Goeker M."/>
        </authorList>
    </citation>
    <scope>NUCLEOTIDE SEQUENCE [LARGE SCALE GENOMIC DNA]</scope>
    <source>
        <strain evidence="3 4">DSM 22616</strain>
    </source>
</reference>
<name>A0ABU0AT70_9FIRM</name>
<evidence type="ECO:0000256" key="1">
    <source>
        <dbReference type="ARBA" id="ARBA00022481"/>
    </source>
</evidence>
<comment type="caution">
    <text evidence="3">The sequence shown here is derived from an EMBL/GenBank/DDBJ whole genome shotgun (WGS) entry which is preliminary data.</text>
</comment>
<protein>
    <submittedName>
        <fullName evidence="3">Type IV pilus assembly protein PilA</fullName>
    </submittedName>
</protein>
<accession>A0ABU0AT70</accession>
<dbReference type="InterPro" id="IPR012902">
    <property type="entry name" value="N_methyl_site"/>
</dbReference>
<keyword evidence="4" id="KW-1185">Reference proteome</keyword>
<dbReference type="Proteomes" id="UP001236559">
    <property type="component" value="Unassembled WGS sequence"/>
</dbReference>
<dbReference type="RefSeq" id="WP_023056229.1">
    <property type="nucleotide sequence ID" value="NZ_JAUSTN010000001.1"/>
</dbReference>
<organism evidence="3 4">
    <name type="scientific">Peptoniphilus koenoeneniae</name>
    <dbReference type="NCBI Taxonomy" id="507751"/>
    <lineage>
        <taxon>Bacteria</taxon>
        <taxon>Bacillati</taxon>
        <taxon>Bacillota</taxon>
        <taxon>Tissierellia</taxon>
        <taxon>Tissierellales</taxon>
        <taxon>Peptoniphilaceae</taxon>
        <taxon>Peptoniphilus</taxon>
    </lineage>
</organism>
<dbReference type="InterPro" id="IPR045584">
    <property type="entry name" value="Pilin-like"/>
</dbReference>
<keyword evidence="1" id="KW-0488">Methylation</keyword>
<dbReference type="PANTHER" id="PTHR30093">
    <property type="entry name" value="GENERAL SECRETION PATHWAY PROTEIN G"/>
    <property type="match status" value="1"/>
</dbReference>
<dbReference type="EMBL" id="JAUSTN010000001">
    <property type="protein sequence ID" value="MDQ0274215.1"/>
    <property type="molecule type" value="Genomic_DNA"/>
</dbReference>
<keyword evidence="2" id="KW-0472">Membrane</keyword>
<dbReference type="InterPro" id="IPR000983">
    <property type="entry name" value="Bac_GSPG_pilin"/>
</dbReference>
<dbReference type="PANTHER" id="PTHR30093:SF34">
    <property type="entry name" value="PREPILIN PEPTIDASE-DEPENDENT PROTEIN D"/>
    <property type="match status" value="1"/>
</dbReference>
<sequence>MKFKKKKGFTLIELIIVIAIIAVLASIAIPKYQNSNLKAKAAAHNANVVILKNAAASFLADNPNATSISDADILNYIEGGKMPKTYNDGTFKVELDGNKNIIVSPGMVEIKNNNIVETQ</sequence>
<keyword evidence="2" id="KW-1133">Transmembrane helix</keyword>
<keyword evidence="2" id="KW-0812">Transmembrane</keyword>
<dbReference type="PRINTS" id="PR00813">
    <property type="entry name" value="BCTERIALGSPG"/>
</dbReference>
<evidence type="ECO:0000313" key="3">
    <source>
        <dbReference type="EMBL" id="MDQ0274215.1"/>
    </source>
</evidence>
<dbReference type="SUPFAM" id="SSF54523">
    <property type="entry name" value="Pili subunits"/>
    <property type="match status" value="1"/>
</dbReference>
<proteinExistence type="predicted"/>
<evidence type="ECO:0000313" key="4">
    <source>
        <dbReference type="Proteomes" id="UP001236559"/>
    </source>
</evidence>
<dbReference type="Pfam" id="PF07963">
    <property type="entry name" value="N_methyl"/>
    <property type="match status" value="1"/>
</dbReference>
<dbReference type="NCBIfam" id="TIGR02532">
    <property type="entry name" value="IV_pilin_GFxxxE"/>
    <property type="match status" value="1"/>
</dbReference>
<feature type="transmembrane region" description="Helical" evidence="2">
    <location>
        <begin position="9"/>
        <end position="29"/>
    </location>
</feature>
<gene>
    <name evidence="3" type="ORF">J2S72_000211</name>
</gene>
<dbReference type="Gene3D" id="3.30.700.10">
    <property type="entry name" value="Glycoprotein, Type 4 Pilin"/>
    <property type="match status" value="1"/>
</dbReference>
<dbReference type="PROSITE" id="PS00409">
    <property type="entry name" value="PROKAR_NTER_METHYL"/>
    <property type="match status" value="1"/>
</dbReference>
<evidence type="ECO:0000256" key="2">
    <source>
        <dbReference type="SAM" id="Phobius"/>
    </source>
</evidence>